<dbReference type="InterPro" id="IPR037523">
    <property type="entry name" value="VOC_core"/>
</dbReference>
<dbReference type="SUPFAM" id="SSF54593">
    <property type="entry name" value="Glyoxalase/Bleomycin resistance protein/Dihydroxybiphenyl dioxygenase"/>
    <property type="match status" value="1"/>
</dbReference>
<dbReference type="Gene3D" id="3.10.180.10">
    <property type="entry name" value="2,3-Dihydroxybiphenyl 1,2-Dioxygenase, domain 1"/>
    <property type="match status" value="1"/>
</dbReference>
<keyword evidence="3" id="KW-1185">Reference proteome</keyword>
<feature type="domain" description="VOC" evidence="1">
    <location>
        <begin position="7"/>
        <end position="127"/>
    </location>
</feature>
<reference evidence="3" key="1">
    <citation type="journal article" date="2019" name="Int. J. Syst. Evol. Microbiol.">
        <title>The Global Catalogue of Microorganisms (GCM) 10K type strain sequencing project: providing services to taxonomists for standard genome sequencing and annotation.</title>
        <authorList>
            <consortium name="The Broad Institute Genomics Platform"/>
            <consortium name="The Broad Institute Genome Sequencing Center for Infectious Disease"/>
            <person name="Wu L."/>
            <person name="Ma J."/>
        </authorList>
    </citation>
    <scope>NUCLEOTIDE SEQUENCE [LARGE SCALE GENOMIC DNA]</scope>
    <source>
        <strain evidence="3">CGMCC 1.12471</strain>
    </source>
</reference>
<accession>A0ABW4LGJ8</accession>
<evidence type="ECO:0000259" key="1">
    <source>
        <dbReference type="PROSITE" id="PS51819"/>
    </source>
</evidence>
<dbReference type="Proteomes" id="UP001597347">
    <property type="component" value="Unassembled WGS sequence"/>
</dbReference>
<gene>
    <name evidence="2" type="ORF">ACFSBI_12580</name>
</gene>
<dbReference type="InterPro" id="IPR029068">
    <property type="entry name" value="Glyas_Bleomycin-R_OHBP_Dase"/>
</dbReference>
<comment type="caution">
    <text evidence="2">The sequence shown here is derived from an EMBL/GenBank/DDBJ whole genome shotgun (WGS) entry which is preliminary data.</text>
</comment>
<dbReference type="PANTHER" id="PTHR35006:SF2">
    <property type="entry name" value="GLYOXALASE FAMILY PROTEIN (AFU_ORTHOLOGUE AFUA_5G14830)"/>
    <property type="match status" value="1"/>
</dbReference>
<dbReference type="Pfam" id="PF00903">
    <property type="entry name" value="Glyoxalase"/>
    <property type="match status" value="1"/>
</dbReference>
<dbReference type="InterPro" id="IPR004360">
    <property type="entry name" value="Glyas_Fos-R_dOase_dom"/>
</dbReference>
<name>A0ABW4LGJ8_9MICO</name>
<dbReference type="RefSeq" id="WP_377935445.1">
    <property type="nucleotide sequence ID" value="NZ_JBHUEA010000020.1"/>
</dbReference>
<dbReference type="PROSITE" id="PS51819">
    <property type="entry name" value="VOC"/>
    <property type="match status" value="1"/>
</dbReference>
<evidence type="ECO:0000313" key="2">
    <source>
        <dbReference type="EMBL" id="MFD1722387.1"/>
    </source>
</evidence>
<dbReference type="EMBL" id="JBHUEA010000020">
    <property type="protein sequence ID" value="MFD1722387.1"/>
    <property type="molecule type" value="Genomic_DNA"/>
</dbReference>
<evidence type="ECO:0000313" key="3">
    <source>
        <dbReference type="Proteomes" id="UP001597347"/>
    </source>
</evidence>
<sequence>MTNAVPFVHHFAVIASDFEASERIFTAALGALGVEALHRADGVAEYWRPEEDRLSFSLERARHDTSVTRRVHVAFAAEDRAGVDRFHAAAVSAGAVSRHAPRFWPEYRAYCAFLRDPDGNNIEALHKEGDD</sequence>
<protein>
    <submittedName>
        <fullName evidence="2">VOC family protein</fullName>
    </submittedName>
</protein>
<proteinExistence type="predicted"/>
<organism evidence="2 3">
    <name type="scientific">Amnibacterium endophyticum</name>
    <dbReference type="NCBI Taxonomy" id="2109337"/>
    <lineage>
        <taxon>Bacteria</taxon>
        <taxon>Bacillati</taxon>
        <taxon>Actinomycetota</taxon>
        <taxon>Actinomycetes</taxon>
        <taxon>Micrococcales</taxon>
        <taxon>Microbacteriaceae</taxon>
        <taxon>Amnibacterium</taxon>
    </lineage>
</organism>
<dbReference type="PANTHER" id="PTHR35006">
    <property type="entry name" value="GLYOXALASE FAMILY PROTEIN (AFU_ORTHOLOGUE AFUA_5G14830)"/>
    <property type="match status" value="1"/>
</dbReference>